<keyword evidence="2" id="KW-1185">Reference proteome</keyword>
<accession>A0A5Q0L7I2</accession>
<reference evidence="1 2" key="1">
    <citation type="submission" date="2019-10" db="EMBL/GenBank/DDBJ databases">
        <title>A novel species.</title>
        <authorList>
            <person name="Gao J."/>
        </authorList>
    </citation>
    <scope>NUCLEOTIDE SEQUENCE [LARGE SCALE GENOMIC DNA]</scope>
    <source>
        <strain evidence="1 2">QMT-28</strain>
    </source>
</reference>
<dbReference type="KEGG" id="sfy:GFH48_06060"/>
<evidence type="ECO:0000313" key="1">
    <source>
        <dbReference type="EMBL" id="QFZ72891.1"/>
    </source>
</evidence>
<dbReference type="Proteomes" id="UP000326179">
    <property type="component" value="Chromosome"/>
</dbReference>
<dbReference type="EMBL" id="CP045643">
    <property type="protein sequence ID" value="QFZ72891.1"/>
    <property type="molecule type" value="Genomic_DNA"/>
</dbReference>
<organism evidence="1 2">
    <name type="scientific">Streptomyces fagopyri</name>
    <dbReference type="NCBI Taxonomy" id="2662397"/>
    <lineage>
        <taxon>Bacteria</taxon>
        <taxon>Bacillati</taxon>
        <taxon>Actinomycetota</taxon>
        <taxon>Actinomycetes</taxon>
        <taxon>Kitasatosporales</taxon>
        <taxon>Streptomycetaceae</taxon>
        <taxon>Streptomyces</taxon>
    </lineage>
</organism>
<gene>
    <name evidence="1" type="ORF">GFH48_06060</name>
</gene>
<evidence type="ECO:0000313" key="2">
    <source>
        <dbReference type="Proteomes" id="UP000326179"/>
    </source>
</evidence>
<name>A0A5Q0L7I2_9ACTN</name>
<protein>
    <submittedName>
        <fullName evidence="1">Uncharacterized protein</fullName>
    </submittedName>
</protein>
<proteinExistence type="predicted"/>
<sequence length="75" mass="8888">MEQTPFPRDLVRFQVDWNRTYDALAAPCPVTYAAHRRRLLRLSALLWRHPFWSRPGGTAARADLRREARLLERQS</sequence>
<dbReference type="RefSeq" id="WP_153287256.1">
    <property type="nucleotide sequence ID" value="NZ_CP045643.1"/>
</dbReference>
<dbReference type="AlphaFoldDB" id="A0A5Q0L7I2"/>